<feature type="compositionally biased region" description="Low complexity" evidence="1">
    <location>
        <begin position="257"/>
        <end position="267"/>
    </location>
</feature>
<accession>A0A6A5EY89</accession>
<evidence type="ECO:0000313" key="2">
    <source>
        <dbReference type="EMBL" id="KAF1383205.1"/>
    </source>
</evidence>
<dbReference type="PANTHER" id="PTHR33480:SF5">
    <property type="entry name" value="SI:DKEY-51D8.9"/>
    <property type="match status" value="1"/>
</dbReference>
<feature type="region of interest" description="Disordered" evidence="1">
    <location>
        <begin position="240"/>
        <end position="338"/>
    </location>
</feature>
<dbReference type="Gene3D" id="1.10.443.10">
    <property type="entry name" value="Intergrase catalytic core"/>
    <property type="match status" value="1"/>
</dbReference>
<evidence type="ECO:0000256" key="1">
    <source>
        <dbReference type="SAM" id="MobiDB-lite"/>
    </source>
</evidence>
<feature type="compositionally biased region" description="Polar residues" evidence="1">
    <location>
        <begin position="378"/>
        <end position="387"/>
    </location>
</feature>
<dbReference type="GO" id="GO:0003677">
    <property type="term" value="F:DNA binding"/>
    <property type="evidence" value="ECO:0007669"/>
    <property type="project" value="InterPro"/>
</dbReference>
<comment type="caution">
    <text evidence="2">The sequence shown here is derived from an EMBL/GenBank/DDBJ whole genome shotgun (WGS) entry which is preliminary data.</text>
</comment>
<keyword evidence="3" id="KW-1185">Reference proteome</keyword>
<proteinExistence type="predicted"/>
<dbReference type="GO" id="GO:0015074">
    <property type="term" value="P:DNA integration"/>
    <property type="evidence" value="ECO:0007669"/>
    <property type="project" value="InterPro"/>
</dbReference>
<dbReference type="EMBL" id="VHII01000011">
    <property type="protein sequence ID" value="KAF1383205.1"/>
    <property type="molecule type" value="Genomic_DNA"/>
</dbReference>
<feature type="compositionally biased region" description="Polar residues" evidence="1">
    <location>
        <begin position="306"/>
        <end position="315"/>
    </location>
</feature>
<feature type="compositionally biased region" description="Acidic residues" evidence="1">
    <location>
        <begin position="240"/>
        <end position="254"/>
    </location>
</feature>
<sequence length="423" mass="47166">MHMHLDKCRPEYQNSLKKNPNKKNWSKLASLTLCEVILFNRRREGEVSKMPLSAFTLRDTSGVHSDLAVGLSELEQKLCQHFQRIEIRGKRNRKVPILLTPDMLSSMEALVVHRRACGVPDENPFFFSRPEAVTHLRGSDAIRQIARECGAKHPETLSSTKLRKHISTLSTVLNLKDNEMDILANFLGHDIRVHRQYYRLPEGTMQLAKVSKVLIALEQGRLSDFKGMSLDQIQIDPEEEVPEAMESDLSETEAQESSVSSRSSGSSRSKKRLMTDESDDDIAPTASSTPKRRMQDVESDSDDPKTGTSSSNREQQPFDDPGSVEPATTGNPQTEAMTPDTQHALFGLYLCHTELLNASSTPKRRMQDVESDSDDPKTGTSSSNREQQPFDDPGSVEPATTGPSTSKIRKETESDSGNLKKGI</sequence>
<name>A0A6A5EY89_PERFL</name>
<gene>
    <name evidence="2" type="ORF">PFLUV_G00128910</name>
</gene>
<evidence type="ECO:0000313" key="3">
    <source>
        <dbReference type="Proteomes" id="UP000465112"/>
    </source>
</evidence>
<organism evidence="2 3">
    <name type="scientific">Perca fluviatilis</name>
    <name type="common">European perch</name>
    <dbReference type="NCBI Taxonomy" id="8168"/>
    <lineage>
        <taxon>Eukaryota</taxon>
        <taxon>Metazoa</taxon>
        <taxon>Chordata</taxon>
        <taxon>Craniata</taxon>
        <taxon>Vertebrata</taxon>
        <taxon>Euteleostomi</taxon>
        <taxon>Actinopterygii</taxon>
        <taxon>Neopterygii</taxon>
        <taxon>Teleostei</taxon>
        <taxon>Neoteleostei</taxon>
        <taxon>Acanthomorphata</taxon>
        <taxon>Eupercaria</taxon>
        <taxon>Perciformes</taxon>
        <taxon>Percoidei</taxon>
        <taxon>Percidae</taxon>
        <taxon>Percinae</taxon>
        <taxon>Perca</taxon>
    </lineage>
</organism>
<dbReference type="Proteomes" id="UP000465112">
    <property type="component" value="Chromosome 11"/>
</dbReference>
<reference evidence="2 3" key="1">
    <citation type="submission" date="2019-06" db="EMBL/GenBank/DDBJ databases">
        <title>A chromosome-scale genome assembly of the European perch, Perca fluviatilis.</title>
        <authorList>
            <person name="Roques C."/>
            <person name="Zahm M."/>
            <person name="Cabau C."/>
            <person name="Klopp C."/>
            <person name="Bouchez O."/>
            <person name="Donnadieu C."/>
            <person name="Kuhl H."/>
            <person name="Gislard M."/>
            <person name="Guendouz S."/>
            <person name="Journot L."/>
            <person name="Haffray P."/>
            <person name="Bestin A."/>
            <person name="Morvezen R."/>
            <person name="Feron R."/>
            <person name="Wen M."/>
            <person name="Jouanno E."/>
            <person name="Herpin A."/>
            <person name="Schartl M."/>
            <person name="Postlethwait J."/>
            <person name="Schaerlinger B."/>
            <person name="Chardard D."/>
            <person name="Lecocq T."/>
            <person name="Poncet C."/>
            <person name="Jaffrelo L."/>
            <person name="Lampietro C."/>
            <person name="Guiguen Y."/>
        </authorList>
    </citation>
    <scope>NUCLEOTIDE SEQUENCE [LARGE SCALE GENOMIC DNA]</scope>
    <source>
        <tissue evidence="2">Blood</tissue>
    </source>
</reference>
<dbReference type="InterPro" id="IPR013762">
    <property type="entry name" value="Integrase-like_cat_sf"/>
</dbReference>
<dbReference type="AlphaFoldDB" id="A0A6A5EY89"/>
<feature type="compositionally biased region" description="Polar residues" evidence="1">
    <location>
        <begin position="326"/>
        <end position="338"/>
    </location>
</feature>
<feature type="region of interest" description="Disordered" evidence="1">
    <location>
        <begin position="360"/>
        <end position="423"/>
    </location>
</feature>
<dbReference type="PANTHER" id="PTHR33480">
    <property type="entry name" value="SET DOMAIN-CONTAINING PROTEIN-RELATED"/>
    <property type="match status" value="1"/>
</dbReference>
<protein>
    <submittedName>
        <fullName evidence="2">Uncharacterized protein</fullName>
    </submittedName>
</protein>
<dbReference type="GO" id="GO:0006310">
    <property type="term" value="P:DNA recombination"/>
    <property type="evidence" value="ECO:0007669"/>
    <property type="project" value="InterPro"/>
</dbReference>